<feature type="compositionally biased region" description="Polar residues" evidence="3">
    <location>
        <begin position="311"/>
        <end position="326"/>
    </location>
</feature>
<evidence type="ECO:0000256" key="1">
    <source>
        <dbReference type="ARBA" id="ARBA00022737"/>
    </source>
</evidence>
<dbReference type="InterPro" id="IPR002885">
    <property type="entry name" value="PPR_rpt"/>
</dbReference>
<evidence type="ECO:0000256" key="2">
    <source>
        <dbReference type="PROSITE-ProRule" id="PRU00708"/>
    </source>
</evidence>
<dbReference type="EMBL" id="BQFW01000015">
    <property type="protein sequence ID" value="GJJ78495.1"/>
    <property type="molecule type" value="Genomic_DNA"/>
</dbReference>
<proteinExistence type="predicted"/>
<organism evidence="4 5">
    <name type="scientific">Entomortierella parvispora</name>
    <dbReference type="NCBI Taxonomy" id="205924"/>
    <lineage>
        <taxon>Eukaryota</taxon>
        <taxon>Fungi</taxon>
        <taxon>Fungi incertae sedis</taxon>
        <taxon>Mucoromycota</taxon>
        <taxon>Mortierellomycotina</taxon>
        <taxon>Mortierellomycetes</taxon>
        <taxon>Mortierellales</taxon>
        <taxon>Mortierellaceae</taxon>
        <taxon>Entomortierella</taxon>
    </lineage>
</organism>
<dbReference type="OrthoDB" id="185373at2759"/>
<gene>
    <name evidence="4" type="ORF">EMPS_10854</name>
</gene>
<dbReference type="Pfam" id="PF13812">
    <property type="entry name" value="PPR_3"/>
    <property type="match status" value="1"/>
</dbReference>
<evidence type="ECO:0000313" key="5">
    <source>
        <dbReference type="Proteomes" id="UP000827284"/>
    </source>
</evidence>
<keyword evidence="1" id="KW-0677">Repeat</keyword>
<dbReference type="AlphaFoldDB" id="A0A9P3HKN5"/>
<sequence>MASTALTQQICTRLILRARSSATAGAFSRCHYSTFSFFSRNHDSVDLPKTFLPEQLHSQTRPIPINPKAMRTSPSYDQAAPLLSAIQSKDQDTAWMIYSVLSRAGQLSSLLPIHHSLLLKSIRPADPKRFTTLEVQKLTKRFEQVWAGMLSCNIQPDMNNYTTRLEFFVATRQYATVDQTWREMSAEMAGGRASGGPPLLPTLFTYNLILKSCVPRKNIDLASDVIQSMKRAGVQPDTTSWDYVLQVHTAMKNWSAIEAAFRSAFVTTQDSDTTGQPSALSLQKAYRQQGSTSELMAIPLGQKPRTLHGGTLNTNPANSSRNKSTQKSVTKLYPSIQNIHTLFGYYAYTQDIDALRAMFESHVRLFGVVPTTRTYNEMIKFAFLSRRDGDAIDLFKELVQIGQNLDKIQEISDTSSSSSMTNPVKTLGSKAPCFGPDFNTFQIMVNSELMGARGRWGRAWRWMQIMQDNYGLLPSDKMFMRTLKAMRRRGADDSTIQALETNWVSVRKRDEPADGSRYLARAA</sequence>
<evidence type="ECO:0000256" key="3">
    <source>
        <dbReference type="SAM" id="MobiDB-lite"/>
    </source>
</evidence>
<keyword evidence="5" id="KW-1185">Reference proteome</keyword>
<dbReference type="PROSITE" id="PS51375">
    <property type="entry name" value="PPR"/>
    <property type="match status" value="1"/>
</dbReference>
<dbReference type="PANTHER" id="PTHR47936">
    <property type="entry name" value="PPR_LONG DOMAIN-CONTAINING PROTEIN"/>
    <property type="match status" value="1"/>
</dbReference>
<dbReference type="Gene3D" id="1.25.40.10">
    <property type="entry name" value="Tetratricopeptide repeat domain"/>
    <property type="match status" value="2"/>
</dbReference>
<evidence type="ECO:0000313" key="4">
    <source>
        <dbReference type="EMBL" id="GJJ78495.1"/>
    </source>
</evidence>
<reference evidence="4" key="2">
    <citation type="journal article" date="2022" name="Microbiol. Resour. Announc.">
        <title>Whole-Genome Sequence of Entomortierella parvispora E1425, a Mucoromycotan Fungus Associated with Burkholderiaceae-Related Endosymbiotic Bacteria.</title>
        <authorList>
            <person name="Herlambang A."/>
            <person name="Guo Y."/>
            <person name="Takashima Y."/>
            <person name="Narisawa K."/>
            <person name="Ohta H."/>
            <person name="Nishizawa T."/>
        </authorList>
    </citation>
    <scope>NUCLEOTIDE SEQUENCE</scope>
    <source>
        <strain evidence="4">E1425</strain>
    </source>
</reference>
<dbReference type="PANTHER" id="PTHR47936:SF1">
    <property type="entry name" value="PENTATRICOPEPTIDE REPEAT-CONTAINING PROTEIN GUN1, CHLOROPLASTIC"/>
    <property type="match status" value="1"/>
</dbReference>
<feature type="repeat" description="PPR" evidence="2">
    <location>
        <begin position="202"/>
        <end position="236"/>
    </location>
</feature>
<protein>
    <submittedName>
        <fullName evidence="4">Uncharacterized protein</fullName>
    </submittedName>
</protein>
<name>A0A9P3HKN5_9FUNG</name>
<dbReference type="Proteomes" id="UP000827284">
    <property type="component" value="Unassembled WGS sequence"/>
</dbReference>
<accession>A0A9P3HKN5</accession>
<comment type="caution">
    <text evidence="4">The sequence shown here is derived from an EMBL/GenBank/DDBJ whole genome shotgun (WGS) entry which is preliminary data.</text>
</comment>
<reference evidence="4" key="1">
    <citation type="submission" date="2021-11" db="EMBL/GenBank/DDBJ databases">
        <authorList>
            <person name="Herlambang A."/>
            <person name="Guo Y."/>
            <person name="Takashima Y."/>
            <person name="Nishizawa T."/>
        </authorList>
    </citation>
    <scope>NUCLEOTIDE SEQUENCE</scope>
    <source>
        <strain evidence="4">E1425</strain>
    </source>
</reference>
<feature type="region of interest" description="Disordered" evidence="3">
    <location>
        <begin position="304"/>
        <end position="326"/>
    </location>
</feature>
<dbReference type="NCBIfam" id="TIGR00756">
    <property type="entry name" value="PPR"/>
    <property type="match status" value="1"/>
</dbReference>
<dbReference type="InterPro" id="IPR011990">
    <property type="entry name" value="TPR-like_helical_dom_sf"/>
</dbReference>